<sequence>MLMDYEIGHPQQESMQSSTMHQSDKKTCSNPRVGDDHVVDLDTNSHVGDDCMVDLGTKSRVEDNWAMFPEGGRLLSGQQSSTFRKCSEQRTYNNTTPHSPKIEEQEEIY</sequence>
<dbReference type="Proteomes" id="UP001058974">
    <property type="component" value="Chromosome 5"/>
</dbReference>
<dbReference type="EMBL" id="JAMSHJ010000005">
    <property type="protein sequence ID" value="KAI5404546.1"/>
    <property type="molecule type" value="Genomic_DNA"/>
</dbReference>
<accession>A0A9D4WLK9</accession>
<gene>
    <name evidence="2" type="ORF">KIW84_051630</name>
</gene>
<feature type="compositionally biased region" description="Polar residues" evidence="1">
    <location>
        <begin position="76"/>
        <end position="98"/>
    </location>
</feature>
<evidence type="ECO:0000256" key="1">
    <source>
        <dbReference type="SAM" id="MobiDB-lite"/>
    </source>
</evidence>
<feature type="compositionally biased region" description="Basic and acidic residues" evidence="1">
    <location>
        <begin position="22"/>
        <end position="40"/>
    </location>
</feature>
<dbReference type="Gramene" id="Psat05G0163000-T1">
    <property type="protein sequence ID" value="KAI5404546.1"/>
    <property type="gene ID" value="KIW84_051630"/>
</dbReference>
<reference evidence="2 3" key="1">
    <citation type="journal article" date="2022" name="Nat. Genet.">
        <title>Improved pea reference genome and pan-genome highlight genomic features and evolutionary characteristics.</title>
        <authorList>
            <person name="Yang T."/>
            <person name="Liu R."/>
            <person name="Luo Y."/>
            <person name="Hu S."/>
            <person name="Wang D."/>
            <person name="Wang C."/>
            <person name="Pandey M.K."/>
            <person name="Ge S."/>
            <person name="Xu Q."/>
            <person name="Li N."/>
            <person name="Li G."/>
            <person name="Huang Y."/>
            <person name="Saxena R.K."/>
            <person name="Ji Y."/>
            <person name="Li M."/>
            <person name="Yan X."/>
            <person name="He Y."/>
            <person name="Liu Y."/>
            <person name="Wang X."/>
            <person name="Xiang C."/>
            <person name="Varshney R.K."/>
            <person name="Ding H."/>
            <person name="Gao S."/>
            <person name="Zong X."/>
        </authorList>
    </citation>
    <scope>NUCLEOTIDE SEQUENCE [LARGE SCALE GENOMIC DNA]</scope>
    <source>
        <strain evidence="2 3">cv. Zhongwan 6</strain>
    </source>
</reference>
<feature type="region of interest" description="Disordered" evidence="1">
    <location>
        <begin position="1"/>
        <end position="48"/>
    </location>
</feature>
<evidence type="ECO:0000313" key="3">
    <source>
        <dbReference type="Proteomes" id="UP001058974"/>
    </source>
</evidence>
<organism evidence="2 3">
    <name type="scientific">Pisum sativum</name>
    <name type="common">Garden pea</name>
    <name type="synonym">Lathyrus oleraceus</name>
    <dbReference type="NCBI Taxonomy" id="3888"/>
    <lineage>
        <taxon>Eukaryota</taxon>
        <taxon>Viridiplantae</taxon>
        <taxon>Streptophyta</taxon>
        <taxon>Embryophyta</taxon>
        <taxon>Tracheophyta</taxon>
        <taxon>Spermatophyta</taxon>
        <taxon>Magnoliopsida</taxon>
        <taxon>eudicotyledons</taxon>
        <taxon>Gunneridae</taxon>
        <taxon>Pentapetalae</taxon>
        <taxon>rosids</taxon>
        <taxon>fabids</taxon>
        <taxon>Fabales</taxon>
        <taxon>Fabaceae</taxon>
        <taxon>Papilionoideae</taxon>
        <taxon>50 kb inversion clade</taxon>
        <taxon>NPAAA clade</taxon>
        <taxon>Hologalegina</taxon>
        <taxon>IRL clade</taxon>
        <taxon>Fabeae</taxon>
        <taxon>Lathyrus</taxon>
    </lineage>
</organism>
<proteinExistence type="predicted"/>
<dbReference type="AlphaFoldDB" id="A0A9D4WLK9"/>
<name>A0A9D4WLK9_PEA</name>
<feature type="compositionally biased region" description="Polar residues" evidence="1">
    <location>
        <begin position="11"/>
        <end position="21"/>
    </location>
</feature>
<comment type="caution">
    <text evidence="2">The sequence shown here is derived from an EMBL/GenBank/DDBJ whole genome shotgun (WGS) entry which is preliminary data.</text>
</comment>
<keyword evidence="3" id="KW-1185">Reference proteome</keyword>
<feature type="region of interest" description="Disordered" evidence="1">
    <location>
        <begin position="72"/>
        <end position="109"/>
    </location>
</feature>
<protein>
    <submittedName>
        <fullName evidence="2">Uncharacterized protein</fullName>
    </submittedName>
</protein>
<evidence type="ECO:0000313" key="2">
    <source>
        <dbReference type="EMBL" id="KAI5404546.1"/>
    </source>
</evidence>